<feature type="transmembrane region" description="Helical" evidence="6">
    <location>
        <begin position="339"/>
        <end position="361"/>
    </location>
</feature>
<evidence type="ECO:0000256" key="5">
    <source>
        <dbReference type="ARBA" id="ARBA00023136"/>
    </source>
</evidence>
<organism evidence="7 8">
    <name type="scientific">Tissierella praeacuta DSM 18095</name>
    <dbReference type="NCBI Taxonomy" id="1123404"/>
    <lineage>
        <taxon>Bacteria</taxon>
        <taxon>Bacillati</taxon>
        <taxon>Bacillota</taxon>
        <taxon>Tissierellia</taxon>
        <taxon>Tissierellales</taxon>
        <taxon>Tissierellaceae</taxon>
        <taxon>Tissierella</taxon>
    </lineage>
</organism>
<dbReference type="CDD" id="cd06580">
    <property type="entry name" value="TM_PBP1_transp_TpRbsC_like"/>
    <property type="match status" value="1"/>
</dbReference>
<evidence type="ECO:0000256" key="1">
    <source>
        <dbReference type="ARBA" id="ARBA00004651"/>
    </source>
</evidence>
<dbReference type="PANTHER" id="PTHR47089:SF1">
    <property type="entry name" value="GUANOSINE ABC TRANSPORTER PERMEASE PROTEIN NUPP"/>
    <property type="match status" value="1"/>
</dbReference>
<dbReference type="Proteomes" id="UP000184114">
    <property type="component" value="Unassembled WGS sequence"/>
</dbReference>
<feature type="transmembrane region" description="Helical" evidence="6">
    <location>
        <begin position="12"/>
        <end position="34"/>
    </location>
</feature>
<dbReference type="GeneID" id="90994210"/>
<dbReference type="RefSeq" id="WP_115322121.1">
    <property type="nucleotide sequence ID" value="NZ_FQTY01000028.1"/>
</dbReference>
<feature type="transmembrane region" description="Helical" evidence="6">
    <location>
        <begin position="141"/>
        <end position="159"/>
    </location>
</feature>
<feature type="transmembrane region" description="Helical" evidence="6">
    <location>
        <begin position="54"/>
        <end position="76"/>
    </location>
</feature>
<evidence type="ECO:0000256" key="6">
    <source>
        <dbReference type="SAM" id="Phobius"/>
    </source>
</evidence>
<reference evidence="8" key="1">
    <citation type="submission" date="2016-11" db="EMBL/GenBank/DDBJ databases">
        <authorList>
            <person name="Varghese N."/>
            <person name="Submissions S."/>
        </authorList>
    </citation>
    <scope>NUCLEOTIDE SEQUENCE [LARGE SCALE GENOMIC DNA]</scope>
    <source>
        <strain evidence="8">DSM 18095</strain>
    </source>
</reference>
<feature type="transmembrane region" description="Helical" evidence="6">
    <location>
        <begin position="302"/>
        <end position="327"/>
    </location>
</feature>
<accession>A0A1M4ZPT3</accession>
<evidence type="ECO:0000313" key="7">
    <source>
        <dbReference type="EMBL" id="SHF20059.1"/>
    </source>
</evidence>
<evidence type="ECO:0000256" key="2">
    <source>
        <dbReference type="ARBA" id="ARBA00022475"/>
    </source>
</evidence>
<dbReference type="EMBL" id="FQTY01000028">
    <property type="protein sequence ID" value="SHF20059.1"/>
    <property type="molecule type" value="Genomic_DNA"/>
</dbReference>
<gene>
    <name evidence="7" type="ORF">SAMN02745784_03145</name>
</gene>
<comment type="subcellular location">
    <subcellularLocation>
        <location evidence="1">Cell membrane</location>
        <topology evidence="1">Multi-pass membrane protein</topology>
    </subcellularLocation>
</comment>
<dbReference type="GO" id="GO:0005886">
    <property type="term" value="C:plasma membrane"/>
    <property type="evidence" value="ECO:0007669"/>
    <property type="project" value="UniProtKB-SubCell"/>
</dbReference>
<dbReference type="STRING" id="1123404.SAMN02745784_03145"/>
<protein>
    <submittedName>
        <fullName evidence="7">Nucleoside ABC transporter membrane protein</fullName>
    </submittedName>
</protein>
<dbReference type="AlphaFoldDB" id="A0A1M4ZPT3"/>
<dbReference type="GO" id="GO:0022857">
    <property type="term" value="F:transmembrane transporter activity"/>
    <property type="evidence" value="ECO:0007669"/>
    <property type="project" value="InterPro"/>
</dbReference>
<evidence type="ECO:0000256" key="3">
    <source>
        <dbReference type="ARBA" id="ARBA00022692"/>
    </source>
</evidence>
<keyword evidence="8" id="KW-1185">Reference proteome</keyword>
<proteinExistence type="predicted"/>
<dbReference type="PANTHER" id="PTHR47089">
    <property type="entry name" value="ABC TRANSPORTER, PERMEASE PROTEIN"/>
    <property type="match status" value="1"/>
</dbReference>
<evidence type="ECO:0000313" key="8">
    <source>
        <dbReference type="Proteomes" id="UP000184114"/>
    </source>
</evidence>
<dbReference type="Pfam" id="PF02653">
    <property type="entry name" value="BPD_transp_2"/>
    <property type="match status" value="1"/>
</dbReference>
<keyword evidence="4 6" id="KW-1133">Transmembrane helix</keyword>
<keyword evidence="5 6" id="KW-0472">Membrane</keyword>
<sequence length="373" mass="39851">MNKISKILKHQFTFIMIAIFIGFIVAAMVLGISGYNPLEVYSILFKGMFSKPRYIMNIIIKASPIILTGISVAFALRVGLFNIGVEGQYIVGTIVATVVGIIFDFPSFIQFPLILIGGTLAGGLYGAIAGYLKAKGGIHEVITGIMFNWIAFYAGNYIVSLERFHDPGTTTTYLINASGLDPVYNWKMSSGGQEILQQSAFLREVLGRTSANIGIIIAIIVALLITFILKKTTKGYELRAVGLNKYASEASGINVQKNTMETLLIAGAIAGLAGALSITGVYQRLYELMALENYGFNGLSVALMAGGSPIGCIFAGLLFAGLTYGGGTIQLEIGAPSEIIDILIGTIVFCMALVTIIPLLINKISQRGGNKQC</sequence>
<keyword evidence="3 6" id="KW-0812">Transmembrane</keyword>
<feature type="transmembrane region" description="Helical" evidence="6">
    <location>
        <begin position="109"/>
        <end position="129"/>
    </location>
</feature>
<evidence type="ECO:0000256" key="4">
    <source>
        <dbReference type="ARBA" id="ARBA00022989"/>
    </source>
</evidence>
<keyword evidence="2" id="KW-1003">Cell membrane</keyword>
<feature type="transmembrane region" description="Helical" evidence="6">
    <location>
        <begin position="83"/>
        <end position="103"/>
    </location>
</feature>
<feature type="transmembrane region" description="Helical" evidence="6">
    <location>
        <begin position="263"/>
        <end position="282"/>
    </location>
</feature>
<name>A0A1M4ZPT3_9FIRM</name>
<dbReference type="InterPro" id="IPR001851">
    <property type="entry name" value="ABC_transp_permease"/>
</dbReference>
<feature type="transmembrane region" description="Helical" evidence="6">
    <location>
        <begin position="211"/>
        <end position="229"/>
    </location>
</feature>